<dbReference type="EMBL" id="SNSC02000005">
    <property type="protein sequence ID" value="TID24098.1"/>
    <property type="molecule type" value="Genomic_DNA"/>
</dbReference>
<evidence type="ECO:0000313" key="2">
    <source>
        <dbReference type="Proteomes" id="UP000298493"/>
    </source>
</evidence>
<reference evidence="1 2" key="1">
    <citation type="submission" date="2019-04" db="EMBL/GenBank/DDBJ databases">
        <title>High contiguity whole genome sequence and gene annotation resource for two Venturia nashicola isolates.</title>
        <authorList>
            <person name="Prokchorchik M."/>
            <person name="Won K."/>
            <person name="Lee Y."/>
            <person name="Choi E.D."/>
            <person name="Segonzac C."/>
            <person name="Sohn K.H."/>
        </authorList>
    </citation>
    <scope>NUCLEOTIDE SEQUENCE [LARGE SCALE GENOMIC DNA]</scope>
    <source>
        <strain evidence="1 2">PRI2</strain>
    </source>
</reference>
<accession>A0A4Z1P869</accession>
<comment type="caution">
    <text evidence="1">The sequence shown here is derived from an EMBL/GenBank/DDBJ whole genome shotgun (WGS) entry which is preliminary data.</text>
</comment>
<proteinExistence type="predicted"/>
<name>A0A4Z1P869_9PEZI</name>
<protein>
    <submittedName>
        <fullName evidence="1">Uncharacterized protein</fullName>
    </submittedName>
</protein>
<keyword evidence="2" id="KW-1185">Reference proteome</keyword>
<organism evidence="1 2">
    <name type="scientific">Venturia nashicola</name>
    <dbReference type="NCBI Taxonomy" id="86259"/>
    <lineage>
        <taxon>Eukaryota</taxon>
        <taxon>Fungi</taxon>
        <taxon>Dikarya</taxon>
        <taxon>Ascomycota</taxon>
        <taxon>Pezizomycotina</taxon>
        <taxon>Dothideomycetes</taxon>
        <taxon>Pleosporomycetidae</taxon>
        <taxon>Venturiales</taxon>
        <taxon>Venturiaceae</taxon>
        <taxon>Venturia</taxon>
    </lineage>
</organism>
<evidence type="ECO:0000313" key="1">
    <source>
        <dbReference type="EMBL" id="TID24098.1"/>
    </source>
</evidence>
<gene>
    <name evidence="1" type="ORF">E6O75_ATG02463</name>
</gene>
<dbReference type="Proteomes" id="UP000298493">
    <property type="component" value="Unassembled WGS sequence"/>
</dbReference>
<dbReference type="AlphaFoldDB" id="A0A4Z1P869"/>
<sequence length="102" mass="10189">MTVDAVYLSRNSGRKIIAAKVGLIGCADVALLSSHTGSTSSIDVTSAAATATATAAAAAAAAALWQSEHFLPRSQPASPLHPSPVRLCGVSRPSAGRARGCC</sequence>